<dbReference type="GO" id="GO:0032421">
    <property type="term" value="C:stereocilium bundle"/>
    <property type="evidence" value="ECO:0007669"/>
    <property type="project" value="Ensembl"/>
</dbReference>
<dbReference type="GO" id="GO:0098793">
    <property type="term" value="C:presynapse"/>
    <property type="evidence" value="ECO:0007669"/>
    <property type="project" value="GOC"/>
</dbReference>
<organism evidence="8 9">
    <name type="scientific">Tetraodon nigroviridis</name>
    <name type="common">Spotted green pufferfish</name>
    <name type="synonym">Chelonodon nigroviridis</name>
    <dbReference type="NCBI Taxonomy" id="99883"/>
    <lineage>
        <taxon>Eukaryota</taxon>
        <taxon>Metazoa</taxon>
        <taxon>Chordata</taxon>
        <taxon>Craniata</taxon>
        <taxon>Vertebrata</taxon>
        <taxon>Euteleostomi</taxon>
        <taxon>Actinopterygii</taxon>
        <taxon>Neopterygii</taxon>
        <taxon>Teleostei</taxon>
        <taxon>Neoteleostei</taxon>
        <taxon>Acanthomorphata</taxon>
        <taxon>Eupercaria</taxon>
        <taxon>Tetraodontiformes</taxon>
        <taxon>Tetradontoidea</taxon>
        <taxon>Tetraodontidae</taxon>
        <taxon>Tetraodon</taxon>
    </lineage>
</organism>
<comment type="subcellular location">
    <subcellularLocation>
        <location evidence="1">Membrane</location>
        <topology evidence="1">Multi-pass membrane protein</topology>
    </subcellularLocation>
</comment>
<sequence length="231" mass="25410">MASRQKRLLFSLAALLGSFCALAAAVATGLPWLRGTALCRTGAELVNATGPELDKFLGELSFGLFHGVRVKQCGLGGRPRRFSFFPELLPAVPAGLHVSVIFFCGVVVLFSSVATGFFLFNAFGRPYETLQGPVGLYLWTCVTGLCSCLVLVLFPAEVKLHHLSDRISNFNELSFTFQTFSEQYDRCFWLFLLVFLIHGLNVVLIRLAGVRFPFQKPKEVDLSGGAADLMY</sequence>
<keyword evidence="3 6" id="KW-0812">Transmembrane</keyword>
<feature type="transmembrane region" description="Helical" evidence="6">
    <location>
        <begin position="188"/>
        <end position="208"/>
    </location>
</feature>
<dbReference type="GeneTree" id="ENSGT00850000132319"/>
<evidence type="ECO:0000256" key="3">
    <source>
        <dbReference type="ARBA" id="ARBA00022692"/>
    </source>
</evidence>
<keyword evidence="9" id="KW-1185">Reference proteome</keyword>
<accession>H3D0U9</accession>
<dbReference type="InParanoid" id="H3D0U9"/>
<dbReference type="PANTHER" id="PTHR31548">
    <property type="entry name" value="CLARIN"/>
    <property type="match status" value="1"/>
</dbReference>
<evidence type="ECO:0000256" key="4">
    <source>
        <dbReference type="ARBA" id="ARBA00022989"/>
    </source>
</evidence>
<dbReference type="InterPro" id="IPR026748">
    <property type="entry name" value="Clarin"/>
</dbReference>
<evidence type="ECO:0000256" key="6">
    <source>
        <dbReference type="SAM" id="Phobius"/>
    </source>
</evidence>
<proteinExistence type="inferred from homology"/>
<dbReference type="GO" id="GO:0050808">
    <property type="term" value="P:synapse organization"/>
    <property type="evidence" value="ECO:0007669"/>
    <property type="project" value="Ensembl"/>
</dbReference>
<dbReference type="Proteomes" id="UP000007303">
    <property type="component" value="Unassembled WGS sequence"/>
</dbReference>
<feature type="transmembrane region" description="Helical" evidence="6">
    <location>
        <begin position="136"/>
        <end position="156"/>
    </location>
</feature>
<reference evidence="8" key="3">
    <citation type="submission" date="2025-09" db="UniProtKB">
        <authorList>
            <consortium name="Ensembl"/>
        </authorList>
    </citation>
    <scope>IDENTIFICATION</scope>
</reference>
<dbReference type="GO" id="GO:0036466">
    <property type="term" value="P:synaptic vesicle recycling via endosome"/>
    <property type="evidence" value="ECO:0007669"/>
    <property type="project" value="Ensembl"/>
</dbReference>
<comment type="similarity">
    <text evidence="2">Belongs to the clarin family.</text>
</comment>
<evidence type="ECO:0000256" key="7">
    <source>
        <dbReference type="SAM" id="SignalP"/>
    </source>
</evidence>
<keyword evidence="4 6" id="KW-1133">Transmembrane helix</keyword>
<dbReference type="GO" id="GO:0060271">
    <property type="term" value="P:cilium assembly"/>
    <property type="evidence" value="ECO:0007669"/>
    <property type="project" value="Ensembl"/>
</dbReference>
<protein>
    <submittedName>
        <fullName evidence="8">Clarin 1</fullName>
    </submittedName>
</protein>
<keyword evidence="7" id="KW-0732">Signal</keyword>
<dbReference type="FunCoup" id="H3D0U9">
    <property type="interactions" value="485"/>
</dbReference>
<reference evidence="8" key="2">
    <citation type="submission" date="2025-08" db="UniProtKB">
        <authorList>
            <consortium name="Ensembl"/>
        </authorList>
    </citation>
    <scope>IDENTIFICATION</scope>
</reference>
<dbReference type="Ensembl" id="ENSTNIT00000014331.1">
    <property type="protein sequence ID" value="ENSTNIP00000014135.1"/>
    <property type="gene ID" value="ENSTNIG00000011200.1"/>
</dbReference>
<evidence type="ECO:0000256" key="5">
    <source>
        <dbReference type="ARBA" id="ARBA00023136"/>
    </source>
</evidence>
<dbReference type="GO" id="GO:0060088">
    <property type="term" value="P:auditory receptor cell stereocilium organization"/>
    <property type="evidence" value="ECO:0007669"/>
    <property type="project" value="Ensembl"/>
</dbReference>
<feature type="transmembrane region" description="Helical" evidence="6">
    <location>
        <begin position="100"/>
        <end position="124"/>
    </location>
</feature>
<feature type="chain" id="PRO_5003581421" evidence="7">
    <location>
        <begin position="26"/>
        <end position="231"/>
    </location>
</feature>
<dbReference type="HOGENOM" id="CLU_095723_1_0_1"/>
<keyword evidence="5 6" id="KW-0472">Membrane</keyword>
<feature type="signal peptide" evidence="7">
    <location>
        <begin position="1"/>
        <end position="25"/>
    </location>
</feature>
<evidence type="ECO:0000256" key="2">
    <source>
        <dbReference type="ARBA" id="ARBA00005787"/>
    </source>
</evidence>
<dbReference type="OMA" id="IIFCTAG"/>
<dbReference type="AlphaFoldDB" id="H3D0U9"/>
<reference evidence="9" key="1">
    <citation type="journal article" date="2004" name="Nature">
        <title>Genome duplication in the teleost fish Tetraodon nigroviridis reveals the early vertebrate proto-karyotype.</title>
        <authorList>
            <person name="Jaillon O."/>
            <person name="Aury J.-M."/>
            <person name="Brunet F."/>
            <person name="Petit J.-L."/>
            <person name="Stange-Thomann N."/>
            <person name="Mauceli E."/>
            <person name="Bouneau L."/>
            <person name="Fischer C."/>
            <person name="Ozouf-Costaz C."/>
            <person name="Bernot A."/>
            <person name="Nicaud S."/>
            <person name="Jaffe D."/>
            <person name="Fisher S."/>
            <person name="Lutfalla G."/>
            <person name="Dossat C."/>
            <person name="Segurens B."/>
            <person name="Dasilva C."/>
            <person name="Salanoubat M."/>
            <person name="Levy M."/>
            <person name="Boudet N."/>
            <person name="Castellano S."/>
            <person name="Anthouard V."/>
            <person name="Jubin C."/>
            <person name="Castelli V."/>
            <person name="Katinka M."/>
            <person name="Vacherie B."/>
            <person name="Biemont C."/>
            <person name="Skalli Z."/>
            <person name="Cattolico L."/>
            <person name="Poulain J."/>
            <person name="De Berardinis V."/>
            <person name="Cruaud C."/>
            <person name="Duprat S."/>
            <person name="Brottier P."/>
            <person name="Coutanceau J.-P."/>
            <person name="Gouzy J."/>
            <person name="Parra G."/>
            <person name="Lardier G."/>
            <person name="Chapple C."/>
            <person name="McKernan K.J."/>
            <person name="McEwan P."/>
            <person name="Bosak S."/>
            <person name="Kellis M."/>
            <person name="Volff J.-N."/>
            <person name="Guigo R."/>
            <person name="Zody M.C."/>
            <person name="Mesirov J."/>
            <person name="Lindblad-Toh K."/>
            <person name="Birren B."/>
            <person name="Nusbaum C."/>
            <person name="Kahn D."/>
            <person name="Robinson-Rechavi M."/>
            <person name="Laudet V."/>
            <person name="Schachter V."/>
            <person name="Quetier F."/>
            <person name="Saurin W."/>
            <person name="Scarpelli C."/>
            <person name="Wincker P."/>
            <person name="Lander E.S."/>
            <person name="Weissenbach J."/>
            <person name="Roest Crollius H."/>
        </authorList>
    </citation>
    <scope>NUCLEOTIDE SEQUENCE [LARGE SCALE GENOMIC DNA]</scope>
</reference>
<dbReference type="PANTHER" id="PTHR31548:SF4">
    <property type="entry name" value="CLARIN-1"/>
    <property type="match status" value="1"/>
</dbReference>
<dbReference type="Pfam" id="PF25807">
    <property type="entry name" value="Clarin-2"/>
    <property type="match status" value="1"/>
</dbReference>
<dbReference type="GO" id="GO:0007605">
    <property type="term" value="P:sensory perception of sound"/>
    <property type="evidence" value="ECO:0007669"/>
    <property type="project" value="Ensembl"/>
</dbReference>
<name>H3D0U9_TETNG</name>
<evidence type="ECO:0000313" key="8">
    <source>
        <dbReference type="Ensembl" id="ENSTNIP00000014135.1"/>
    </source>
</evidence>
<dbReference type="GO" id="GO:0050957">
    <property type="term" value="P:equilibrioception"/>
    <property type="evidence" value="ECO:0007669"/>
    <property type="project" value="Ensembl"/>
</dbReference>
<evidence type="ECO:0000313" key="9">
    <source>
        <dbReference type="Proteomes" id="UP000007303"/>
    </source>
</evidence>
<dbReference type="GO" id="GO:0035869">
    <property type="term" value="C:ciliary transition zone"/>
    <property type="evidence" value="ECO:0007669"/>
    <property type="project" value="Ensembl"/>
</dbReference>
<dbReference type="STRING" id="99883.ENSTNIP00000014135"/>
<evidence type="ECO:0000256" key="1">
    <source>
        <dbReference type="ARBA" id="ARBA00004141"/>
    </source>
</evidence>
<dbReference type="GO" id="GO:0035418">
    <property type="term" value="P:protein localization to synapse"/>
    <property type="evidence" value="ECO:0007669"/>
    <property type="project" value="Ensembl"/>
</dbReference>
<dbReference type="GO" id="GO:0016020">
    <property type="term" value="C:membrane"/>
    <property type="evidence" value="ECO:0007669"/>
    <property type="project" value="UniProtKB-SubCell"/>
</dbReference>